<dbReference type="SFLD" id="SFLDG01066">
    <property type="entry name" value="organic_radical-activating_enz"/>
    <property type="match status" value="1"/>
</dbReference>
<comment type="function">
    <text evidence="7">Activation of anaerobic ribonucleoside-triphosphate reductase under anaerobic conditions by generation of an organic free radical, using S-adenosylmethionine and reduced flavodoxin as cosubstrates to produce 5'-deoxy-adenosine.</text>
</comment>
<evidence type="ECO:0000256" key="5">
    <source>
        <dbReference type="ARBA" id="ARBA00023004"/>
    </source>
</evidence>
<dbReference type="EMBL" id="JABEVU030000001">
    <property type="protein sequence ID" value="MDB0580081.1"/>
    <property type="molecule type" value="Genomic_DNA"/>
</dbReference>
<evidence type="ECO:0000256" key="7">
    <source>
        <dbReference type="PIRNR" id="PIRNR000368"/>
    </source>
</evidence>
<reference evidence="9 11" key="4">
    <citation type="submission" date="2022-12" db="EMBL/GenBank/DDBJ databases">
        <title>Genome analysis and biological profiling of marine Salinicoccus roseus MOSEL-ME25.</title>
        <authorList>
            <person name="Mirza F.T."/>
            <person name="Xie Y."/>
            <person name="Shinwari Z.K."/>
        </authorList>
    </citation>
    <scope>NUCLEOTIDE SEQUENCE [LARGE SCALE GENOMIC DNA]</scope>
    <source>
        <strain evidence="9 11">MOSEL-ME25</strain>
    </source>
</reference>
<organism evidence="8 10">
    <name type="scientific">Salinicoccus roseus</name>
    <dbReference type="NCBI Taxonomy" id="45670"/>
    <lineage>
        <taxon>Bacteria</taxon>
        <taxon>Bacillati</taxon>
        <taxon>Bacillota</taxon>
        <taxon>Bacilli</taxon>
        <taxon>Bacillales</taxon>
        <taxon>Staphylococcaceae</taxon>
        <taxon>Salinicoccus</taxon>
    </lineage>
</organism>
<evidence type="ECO:0000256" key="4">
    <source>
        <dbReference type="ARBA" id="ARBA00022723"/>
    </source>
</evidence>
<keyword evidence="5" id="KW-0408">Iron</keyword>
<dbReference type="SFLD" id="SFLDS00029">
    <property type="entry name" value="Radical_SAM"/>
    <property type="match status" value="1"/>
</dbReference>
<dbReference type="InterPro" id="IPR034457">
    <property type="entry name" value="Organic_radical-activating"/>
</dbReference>
<dbReference type="InterPro" id="IPR012837">
    <property type="entry name" value="NrdG"/>
</dbReference>
<dbReference type="PIRSF" id="PIRSF000368">
    <property type="entry name" value="NrdG"/>
    <property type="match status" value="1"/>
</dbReference>
<proteinExistence type="inferred from homology"/>
<dbReference type="SFLD" id="SFLDF00299">
    <property type="entry name" value="anaerobic_ribonucleoside-triph"/>
    <property type="match status" value="1"/>
</dbReference>
<dbReference type="GO" id="GO:0004748">
    <property type="term" value="F:ribonucleoside-diphosphate reductase activity, thioredoxin disulfide as acceptor"/>
    <property type="evidence" value="ECO:0007669"/>
    <property type="project" value="TreeGrafter"/>
</dbReference>
<dbReference type="Proteomes" id="UP000031546">
    <property type="component" value="Unassembled WGS sequence"/>
</dbReference>
<evidence type="ECO:0000256" key="1">
    <source>
        <dbReference type="ARBA" id="ARBA00001966"/>
    </source>
</evidence>
<reference evidence="9" key="3">
    <citation type="submission" date="2020-04" db="EMBL/GenBank/DDBJ databases">
        <authorList>
            <person name="Tanveer F."/>
            <person name="Xie Y."/>
            <person name="Shinwari Z.K."/>
        </authorList>
    </citation>
    <scope>NUCLEOTIDE SEQUENCE</scope>
    <source>
        <strain evidence="9">MOSEL-ME25</strain>
    </source>
</reference>
<dbReference type="OrthoDB" id="9782387at2"/>
<evidence type="ECO:0000313" key="8">
    <source>
        <dbReference type="EMBL" id="KIH71373.1"/>
    </source>
</evidence>
<keyword evidence="2" id="KW-0004">4Fe-4S</keyword>
<protein>
    <recommendedName>
        <fullName evidence="7">Anaerobic ribonucleoside-triphosphate reductase-activating protein</fullName>
        <ecNumber evidence="7">1.97.1.-</ecNumber>
    </recommendedName>
</protein>
<dbReference type="PANTHER" id="PTHR30352">
    <property type="entry name" value="PYRUVATE FORMATE-LYASE-ACTIVATING ENZYME"/>
    <property type="match status" value="1"/>
</dbReference>
<dbReference type="EMBL" id="JXII01000003">
    <property type="protein sequence ID" value="KIH71373.1"/>
    <property type="molecule type" value="Genomic_DNA"/>
</dbReference>
<dbReference type="PANTHER" id="PTHR30352:SF2">
    <property type="entry name" value="ANAEROBIC RIBONUCLEOSIDE-TRIPHOSPHATE REDUCTASE-ACTIVATING PROTEIN"/>
    <property type="match status" value="1"/>
</dbReference>
<dbReference type="GeneID" id="77844844"/>
<dbReference type="Pfam" id="PF13353">
    <property type="entry name" value="Fer4_12"/>
    <property type="match status" value="1"/>
</dbReference>
<dbReference type="Proteomes" id="UP000527860">
    <property type="component" value="Unassembled WGS sequence"/>
</dbReference>
<evidence type="ECO:0000313" key="9">
    <source>
        <dbReference type="EMBL" id="MDB0580081.1"/>
    </source>
</evidence>
<evidence type="ECO:0000256" key="3">
    <source>
        <dbReference type="ARBA" id="ARBA00022691"/>
    </source>
</evidence>
<dbReference type="Gene3D" id="3.20.20.70">
    <property type="entry name" value="Aldolase class I"/>
    <property type="match status" value="1"/>
</dbReference>
<reference evidence="8 10" key="1">
    <citation type="submission" date="2015-01" db="EMBL/GenBank/DDBJ databases">
        <title>Genome sequences of high lactate-tolerant strain Salinicoccus roseus W12 with industrial interest.</title>
        <authorList>
            <person name="Wang H."/>
            <person name="Yu B."/>
        </authorList>
    </citation>
    <scope>NUCLEOTIDE SEQUENCE [LARGE SCALE GENOMIC DNA]</scope>
    <source>
        <strain evidence="8 10">W12</strain>
    </source>
</reference>
<dbReference type="InterPro" id="IPR013785">
    <property type="entry name" value="Aldolase_TIM"/>
</dbReference>
<gene>
    <name evidence="9" type="primary">nrdG</name>
    <name evidence="9" type="ORF">F7P68_0006030</name>
    <name evidence="8" type="ORF">SN16_04695</name>
</gene>
<evidence type="ECO:0000313" key="10">
    <source>
        <dbReference type="Proteomes" id="UP000031546"/>
    </source>
</evidence>
<reference evidence="11" key="2">
    <citation type="submission" date="2020-04" db="EMBL/GenBank/DDBJ databases">
        <title>Genome analysis and biological profiling of marine Cellulosimicrobium funkei MOSEL-ME6.</title>
        <authorList>
            <person name="Tanveer F."/>
            <person name="Xie Y."/>
            <person name="Shinwari Z.K."/>
        </authorList>
    </citation>
    <scope>NUCLEOTIDE SEQUENCE [LARGE SCALE GENOMIC DNA]</scope>
    <source>
        <strain evidence="11">MOSEL-ME25</strain>
    </source>
</reference>
<dbReference type="STRING" id="45670.SN16_04695"/>
<dbReference type="InterPro" id="IPR058240">
    <property type="entry name" value="rSAM_sf"/>
</dbReference>
<accession>A0A0C2DN26</accession>
<evidence type="ECO:0000313" key="11">
    <source>
        <dbReference type="Proteomes" id="UP000527860"/>
    </source>
</evidence>
<dbReference type="SUPFAM" id="SSF102114">
    <property type="entry name" value="Radical SAM enzymes"/>
    <property type="match status" value="1"/>
</dbReference>
<keyword evidence="4" id="KW-0479">Metal-binding</keyword>
<name>A0A0C2DN26_9STAP</name>
<dbReference type="EC" id="1.97.1.-" evidence="7"/>
<comment type="similarity">
    <text evidence="7">Belongs to the organic radical-activating enzymes family.</text>
</comment>
<dbReference type="InterPro" id="IPR007197">
    <property type="entry name" value="rSAM"/>
</dbReference>
<dbReference type="RefSeq" id="WP_040105491.1">
    <property type="nucleotide sequence ID" value="NZ_JABEVU030000001.1"/>
</dbReference>
<comment type="cofactor">
    <cofactor evidence="1">
        <name>[4Fe-4S] cluster</name>
        <dbReference type="ChEBI" id="CHEBI:49883"/>
    </cofactor>
</comment>
<dbReference type="GO" id="GO:0046872">
    <property type="term" value="F:metal ion binding"/>
    <property type="evidence" value="ECO:0007669"/>
    <property type="project" value="UniProtKB-KW"/>
</dbReference>
<evidence type="ECO:0000256" key="6">
    <source>
        <dbReference type="ARBA" id="ARBA00023014"/>
    </source>
</evidence>
<dbReference type="GO" id="GO:0051539">
    <property type="term" value="F:4 iron, 4 sulfur cluster binding"/>
    <property type="evidence" value="ECO:0007669"/>
    <property type="project" value="UniProtKB-KW"/>
</dbReference>
<dbReference type="AlphaFoldDB" id="A0A0C2DN26"/>
<sequence length="175" mass="20091">MQALEIYEGRHHLAKVEPRSFVDGEGVRCSIYLSGCPFSCPGCYNLHAQRFTYGELCTEDAIEDILTYCEADYIEGLSILGGEPFCNMSLATEIISRFRDRFGRTKSIWVWSGFMFEYLVNDTRRQLMLKEVDVLVDGPFVDWLYRPNIPFRGSLNQRVIDVPRSLESGTVMDYG</sequence>
<evidence type="ECO:0000256" key="2">
    <source>
        <dbReference type="ARBA" id="ARBA00022485"/>
    </source>
</evidence>
<keyword evidence="6" id="KW-0411">Iron-sulfur</keyword>
<dbReference type="SFLD" id="SFLDG01063">
    <property type="entry name" value="activating_enzymes__group_1"/>
    <property type="match status" value="1"/>
</dbReference>
<keyword evidence="7" id="KW-0560">Oxidoreductase</keyword>
<keyword evidence="11" id="KW-1185">Reference proteome</keyword>
<dbReference type="NCBIfam" id="TIGR02491">
    <property type="entry name" value="NrdG"/>
    <property type="match status" value="1"/>
</dbReference>
<dbReference type="GO" id="GO:0043365">
    <property type="term" value="F:[formate-C-acetyltransferase]-activating enzyme activity"/>
    <property type="evidence" value="ECO:0007669"/>
    <property type="project" value="InterPro"/>
</dbReference>
<comment type="caution">
    <text evidence="8">The sequence shown here is derived from an EMBL/GenBank/DDBJ whole genome shotgun (WGS) entry which is preliminary data.</text>
</comment>
<keyword evidence="3" id="KW-0949">S-adenosyl-L-methionine</keyword>